<proteinExistence type="predicted"/>
<protein>
    <submittedName>
        <fullName evidence="2">Uncharacterized protein</fullName>
    </submittedName>
</protein>
<evidence type="ECO:0000313" key="2">
    <source>
        <dbReference type="EMBL" id="GEL46991.1"/>
    </source>
</evidence>
<evidence type="ECO:0000256" key="1">
    <source>
        <dbReference type="SAM" id="MobiDB-lite"/>
    </source>
</evidence>
<dbReference type="EMBL" id="JACHDN010000001">
    <property type="protein sequence ID" value="MBB5472896.1"/>
    <property type="molecule type" value="Genomic_DNA"/>
</dbReference>
<dbReference type="EMBL" id="BJVQ01000027">
    <property type="protein sequence ID" value="GEL46991.1"/>
    <property type="molecule type" value="Genomic_DNA"/>
</dbReference>
<gene>
    <name evidence="2" type="ORF">CHO01_21070</name>
    <name evidence="3" type="ORF">HNR08_001632</name>
</gene>
<accession>A0A511FCM1</accession>
<sequence>MSTSVPSNICVDCWKFGHRIAAKGERCDAHRAAYRRWYQATWKAKKAGRASGASTYVAEQVRVDRVYVAPEVLEAMVRLNGELDTATRMLLLLDTSQLDPTSKRRVLEARAKVATSSKELEDLVEKLSGARRLTLAVREKGARRPAVRAAQHEGEQRVPGSGS</sequence>
<organism evidence="2 4">
    <name type="scientific">Cellulomonas hominis</name>
    <dbReference type="NCBI Taxonomy" id="156981"/>
    <lineage>
        <taxon>Bacteria</taxon>
        <taxon>Bacillati</taxon>
        <taxon>Actinomycetota</taxon>
        <taxon>Actinomycetes</taxon>
        <taxon>Micrococcales</taxon>
        <taxon>Cellulomonadaceae</taxon>
        <taxon>Cellulomonas</taxon>
    </lineage>
</organism>
<comment type="caution">
    <text evidence="2">The sequence shown here is derived from an EMBL/GenBank/DDBJ whole genome shotgun (WGS) entry which is preliminary data.</text>
</comment>
<evidence type="ECO:0000313" key="3">
    <source>
        <dbReference type="EMBL" id="MBB5472896.1"/>
    </source>
</evidence>
<dbReference type="OrthoDB" id="9915896at2"/>
<dbReference type="RefSeq" id="WP_146837691.1">
    <property type="nucleotide sequence ID" value="NZ_BJVQ01000027.1"/>
</dbReference>
<dbReference type="Proteomes" id="UP000321723">
    <property type="component" value="Unassembled WGS sequence"/>
</dbReference>
<evidence type="ECO:0000313" key="5">
    <source>
        <dbReference type="Proteomes" id="UP000564629"/>
    </source>
</evidence>
<dbReference type="AlphaFoldDB" id="A0A511FCM1"/>
<reference evidence="2 4" key="1">
    <citation type="submission" date="2019-07" db="EMBL/GenBank/DDBJ databases">
        <title>Whole genome shotgun sequence of Cellulomonas hominis NBRC 16055.</title>
        <authorList>
            <person name="Hosoyama A."/>
            <person name="Uohara A."/>
            <person name="Ohji S."/>
            <person name="Ichikawa N."/>
        </authorList>
    </citation>
    <scope>NUCLEOTIDE SEQUENCE [LARGE SCALE GENOMIC DNA]</scope>
    <source>
        <strain evidence="2 4">NBRC 16055</strain>
    </source>
</reference>
<feature type="region of interest" description="Disordered" evidence="1">
    <location>
        <begin position="141"/>
        <end position="163"/>
    </location>
</feature>
<dbReference type="Proteomes" id="UP000564629">
    <property type="component" value="Unassembled WGS sequence"/>
</dbReference>
<keyword evidence="4" id="KW-1185">Reference proteome</keyword>
<evidence type="ECO:0000313" key="4">
    <source>
        <dbReference type="Proteomes" id="UP000321723"/>
    </source>
</evidence>
<name>A0A511FCM1_9CELL</name>
<reference evidence="3 5" key="2">
    <citation type="submission" date="2020-08" db="EMBL/GenBank/DDBJ databases">
        <title>Sequencing the genomes of 1000 actinobacteria strains.</title>
        <authorList>
            <person name="Klenk H.-P."/>
        </authorList>
    </citation>
    <scope>NUCLEOTIDE SEQUENCE [LARGE SCALE GENOMIC DNA]</scope>
    <source>
        <strain evidence="3 5">DSM 9581</strain>
    </source>
</reference>